<dbReference type="InterPro" id="IPR006058">
    <property type="entry name" value="2Fe2S_fd_BS"/>
</dbReference>
<keyword evidence="5" id="KW-0274">FAD</keyword>
<dbReference type="Pfam" id="PF00111">
    <property type="entry name" value="Fer2"/>
    <property type="match status" value="1"/>
</dbReference>
<dbReference type="OrthoDB" id="9789468at2"/>
<dbReference type="PROSITE" id="PS51384">
    <property type="entry name" value="FAD_FR"/>
    <property type="match status" value="1"/>
</dbReference>
<keyword evidence="4" id="KW-0479">Metal-binding</keyword>
<dbReference type="AlphaFoldDB" id="A0A315Z909"/>
<dbReference type="PANTHER" id="PTHR47354:SF8">
    <property type="entry name" value="1,2-PHENYLACETYL-COA EPOXIDASE, SUBUNIT E"/>
    <property type="match status" value="1"/>
</dbReference>
<dbReference type="PRINTS" id="PR00371">
    <property type="entry name" value="FPNCR"/>
</dbReference>
<evidence type="ECO:0000259" key="9">
    <source>
        <dbReference type="PROSITE" id="PS51085"/>
    </source>
</evidence>
<dbReference type="PANTHER" id="PTHR47354">
    <property type="entry name" value="NADH OXIDOREDUCTASE HCR"/>
    <property type="match status" value="1"/>
</dbReference>
<keyword evidence="6" id="KW-0560">Oxidoreductase</keyword>
<dbReference type="SUPFAM" id="SSF52343">
    <property type="entry name" value="Ferredoxin reductase-like, C-terminal NADP-linked domain"/>
    <property type="match status" value="1"/>
</dbReference>
<dbReference type="InterPro" id="IPR008333">
    <property type="entry name" value="Cbr1-like_FAD-bd_dom"/>
</dbReference>
<dbReference type="InterPro" id="IPR001709">
    <property type="entry name" value="Flavoprot_Pyr_Nucl_cyt_Rdtase"/>
</dbReference>
<sequence length="347" mass="38527">MANYYTLKIKEVVQETSDTITIHFKQPIFKKVKYKAGQYLTLLTPINGNTERRSYSMSSNPDTDSTVAITVKRVEGGLVSNHLNDQVKQGDSLEIMEPMGNFLFEPDADATRHVVLFGAGSGITPLMSILKSVLYKEPNSRVSLIYGSRNEESIIFKAQLDKLQAEFSDRFTLVNVLSQPSADWGGYHGRVDSIKTINIMNLLPKFDKSLYYLCGPEGMMEEVQNGLKRLQVSTSDIHYERFVAAEEQESTEGEFKDQVVKINLDDEIYEVNVPAGTSILDAALDEGVDLPYSCQSGVCTACMGRCKTGEIHMQDGGQGLTDAEKAEGYVLTCVSHPLGEDIEIEFD</sequence>
<dbReference type="SUPFAM" id="SSF54292">
    <property type="entry name" value="2Fe-2S ferredoxin-like"/>
    <property type="match status" value="1"/>
</dbReference>
<evidence type="ECO:0000256" key="5">
    <source>
        <dbReference type="ARBA" id="ARBA00022827"/>
    </source>
</evidence>
<dbReference type="Gene3D" id="3.10.20.30">
    <property type="match status" value="1"/>
</dbReference>
<evidence type="ECO:0000256" key="1">
    <source>
        <dbReference type="ARBA" id="ARBA00001974"/>
    </source>
</evidence>
<dbReference type="GO" id="GO:0016491">
    <property type="term" value="F:oxidoreductase activity"/>
    <property type="evidence" value="ECO:0007669"/>
    <property type="project" value="UniProtKB-KW"/>
</dbReference>
<feature type="domain" description="FAD-binding FR-type" evidence="10">
    <location>
        <begin position="2"/>
        <end position="105"/>
    </location>
</feature>
<dbReference type="InterPro" id="IPR012675">
    <property type="entry name" value="Beta-grasp_dom_sf"/>
</dbReference>
<evidence type="ECO:0000313" key="11">
    <source>
        <dbReference type="EMBL" id="PWJ41045.1"/>
    </source>
</evidence>
<name>A0A315Z909_SEDFL</name>
<keyword evidence="12" id="KW-1185">Reference proteome</keyword>
<dbReference type="GO" id="GO:0046872">
    <property type="term" value="F:metal ion binding"/>
    <property type="evidence" value="ECO:0007669"/>
    <property type="project" value="UniProtKB-KW"/>
</dbReference>
<dbReference type="Proteomes" id="UP000245535">
    <property type="component" value="Unassembled WGS sequence"/>
</dbReference>
<dbReference type="EMBL" id="QGDO01000004">
    <property type="protein sequence ID" value="PWJ41045.1"/>
    <property type="molecule type" value="Genomic_DNA"/>
</dbReference>
<feature type="domain" description="2Fe-2S ferredoxin-type" evidence="9">
    <location>
        <begin position="258"/>
        <end position="347"/>
    </location>
</feature>
<keyword evidence="8" id="KW-0411">Iron-sulfur</keyword>
<dbReference type="InterPro" id="IPR039261">
    <property type="entry name" value="FNR_nucleotide-bd"/>
</dbReference>
<evidence type="ECO:0000256" key="7">
    <source>
        <dbReference type="ARBA" id="ARBA00023004"/>
    </source>
</evidence>
<protein>
    <submittedName>
        <fullName evidence="11">Ring-1,2-phenylacetyl-CoA epoxidase subunit PaaE</fullName>
    </submittedName>
</protein>
<evidence type="ECO:0000313" key="12">
    <source>
        <dbReference type="Proteomes" id="UP000245535"/>
    </source>
</evidence>
<dbReference type="InterPro" id="IPR017927">
    <property type="entry name" value="FAD-bd_FR_type"/>
</dbReference>
<evidence type="ECO:0000256" key="3">
    <source>
        <dbReference type="ARBA" id="ARBA00022714"/>
    </source>
</evidence>
<dbReference type="InterPro" id="IPR001433">
    <property type="entry name" value="OxRdtase_FAD/NAD-bd"/>
</dbReference>
<evidence type="ECO:0000256" key="6">
    <source>
        <dbReference type="ARBA" id="ARBA00023002"/>
    </source>
</evidence>
<keyword evidence="2" id="KW-0285">Flavoprotein</keyword>
<dbReference type="InterPro" id="IPR017938">
    <property type="entry name" value="Riboflavin_synthase-like_b-brl"/>
</dbReference>
<proteinExistence type="predicted"/>
<gene>
    <name evidence="11" type="ORF">BC781_104320</name>
</gene>
<dbReference type="GO" id="GO:0050660">
    <property type="term" value="F:flavin adenine dinucleotide binding"/>
    <property type="evidence" value="ECO:0007669"/>
    <property type="project" value="TreeGrafter"/>
</dbReference>
<dbReference type="Gene3D" id="3.40.50.80">
    <property type="entry name" value="Nucleotide-binding domain of ferredoxin-NADP reductase (FNR) module"/>
    <property type="match status" value="1"/>
</dbReference>
<evidence type="ECO:0000256" key="8">
    <source>
        <dbReference type="ARBA" id="ARBA00023014"/>
    </source>
</evidence>
<dbReference type="CDD" id="cd06214">
    <property type="entry name" value="PA_degradation_oxidoreductase_like"/>
    <property type="match status" value="1"/>
</dbReference>
<dbReference type="PRINTS" id="PR00406">
    <property type="entry name" value="CYTB5RDTASE"/>
</dbReference>
<reference evidence="11 12" key="1">
    <citation type="submission" date="2018-03" db="EMBL/GenBank/DDBJ databases">
        <title>Genomic Encyclopedia of Archaeal and Bacterial Type Strains, Phase II (KMG-II): from individual species to whole genera.</title>
        <authorList>
            <person name="Goeker M."/>
        </authorList>
    </citation>
    <scope>NUCLEOTIDE SEQUENCE [LARGE SCALE GENOMIC DNA]</scope>
    <source>
        <strain evidence="11 12">DSM 28229</strain>
    </source>
</reference>
<dbReference type="Pfam" id="PF00970">
    <property type="entry name" value="FAD_binding_6"/>
    <property type="match status" value="1"/>
</dbReference>
<evidence type="ECO:0000256" key="2">
    <source>
        <dbReference type="ARBA" id="ARBA00022630"/>
    </source>
</evidence>
<dbReference type="RefSeq" id="WP_109620041.1">
    <property type="nucleotide sequence ID" value="NZ_QGDO01000004.1"/>
</dbReference>
<evidence type="ECO:0000256" key="4">
    <source>
        <dbReference type="ARBA" id="ARBA00022723"/>
    </source>
</evidence>
<comment type="cofactor">
    <cofactor evidence="1">
        <name>FAD</name>
        <dbReference type="ChEBI" id="CHEBI:57692"/>
    </cofactor>
</comment>
<dbReference type="SUPFAM" id="SSF63380">
    <property type="entry name" value="Riboflavin synthase domain-like"/>
    <property type="match status" value="1"/>
</dbReference>
<dbReference type="Gene3D" id="2.40.30.10">
    <property type="entry name" value="Translation factors"/>
    <property type="match status" value="1"/>
</dbReference>
<dbReference type="InterPro" id="IPR050415">
    <property type="entry name" value="MRET"/>
</dbReference>
<organism evidence="11 12">
    <name type="scientific">Sediminitomix flava</name>
    <dbReference type="NCBI Taxonomy" id="379075"/>
    <lineage>
        <taxon>Bacteria</taxon>
        <taxon>Pseudomonadati</taxon>
        <taxon>Bacteroidota</taxon>
        <taxon>Cytophagia</taxon>
        <taxon>Cytophagales</taxon>
        <taxon>Flammeovirgaceae</taxon>
        <taxon>Sediminitomix</taxon>
    </lineage>
</organism>
<keyword evidence="3" id="KW-0001">2Fe-2S</keyword>
<dbReference type="GO" id="GO:0051537">
    <property type="term" value="F:2 iron, 2 sulfur cluster binding"/>
    <property type="evidence" value="ECO:0007669"/>
    <property type="project" value="UniProtKB-KW"/>
</dbReference>
<dbReference type="Pfam" id="PF00175">
    <property type="entry name" value="NAD_binding_1"/>
    <property type="match status" value="1"/>
</dbReference>
<accession>A0A315Z909</accession>
<evidence type="ECO:0000259" key="10">
    <source>
        <dbReference type="PROSITE" id="PS51384"/>
    </source>
</evidence>
<keyword evidence="7" id="KW-0408">Iron</keyword>
<dbReference type="PROSITE" id="PS00197">
    <property type="entry name" value="2FE2S_FER_1"/>
    <property type="match status" value="1"/>
</dbReference>
<dbReference type="InterPro" id="IPR036010">
    <property type="entry name" value="2Fe-2S_ferredoxin-like_sf"/>
</dbReference>
<comment type="caution">
    <text evidence="11">The sequence shown here is derived from an EMBL/GenBank/DDBJ whole genome shotgun (WGS) entry which is preliminary data.</text>
</comment>
<dbReference type="InterPro" id="IPR001041">
    <property type="entry name" value="2Fe-2S_ferredoxin-type"/>
</dbReference>
<dbReference type="CDD" id="cd00207">
    <property type="entry name" value="fer2"/>
    <property type="match status" value="1"/>
</dbReference>
<dbReference type="PROSITE" id="PS51085">
    <property type="entry name" value="2FE2S_FER_2"/>
    <property type="match status" value="1"/>
</dbReference>